<dbReference type="InterPro" id="IPR026297">
    <property type="entry name" value="FMRFamide-related/fGRP"/>
</dbReference>
<evidence type="ECO:0000256" key="7">
    <source>
        <dbReference type="SAM" id="MobiDB-lite"/>
    </source>
</evidence>
<evidence type="ECO:0000313" key="10">
    <source>
        <dbReference type="Proteomes" id="UP000472265"/>
    </source>
</evidence>
<comment type="subcellular location">
    <subcellularLocation>
        <location evidence="1">Secreted</location>
    </subcellularLocation>
</comment>
<dbReference type="Proteomes" id="UP000472265">
    <property type="component" value="Chromosome 3"/>
</dbReference>
<dbReference type="PANTHER" id="PTHR14403:SF6">
    <property type="entry name" value="PRO-FMRFAMIDE-RELATED NEUROPEPTIDE VF"/>
    <property type="match status" value="1"/>
</dbReference>
<keyword evidence="6" id="KW-0527">Neuropeptide</keyword>
<reference evidence="9" key="2">
    <citation type="submission" date="2025-08" db="UniProtKB">
        <authorList>
            <consortium name="Ensembl"/>
        </authorList>
    </citation>
    <scope>IDENTIFICATION</scope>
</reference>
<accession>A0A671XYJ4</accession>
<dbReference type="GO" id="GO:0032277">
    <property type="term" value="P:negative regulation of gonadotropin secretion"/>
    <property type="evidence" value="ECO:0007669"/>
    <property type="project" value="TreeGrafter"/>
</dbReference>
<keyword evidence="5" id="KW-0027">Amidation</keyword>
<evidence type="ECO:0000256" key="6">
    <source>
        <dbReference type="ARBA" id="ARBA00023320"/>
    </source>
</evidence>
<dbReference type="GO" id="GO:0005102">
    <property type="term" value="F:signaling receptor binding"/>
    <property type="evidence" value="ECO:0007669"/>
    <property type="project" value="TreeGrafter"/>
</dbReference>
<keyword evidence="3" id="KW-0964">Secreted</keyword>
<protein>
    <submittedName>
        <fullName evidence="9">Uncharacterized protein</fullName>
    </submittedName>
</protein>
<comment type="similarity">
    <text evidence="2">Belongs to the FARP (FMRFamide related peptide) family.</text>
</comment>
<evidence type="ECO:0000256" key="3">
    <source>
        <dbReference type="ARBA" id="ARBA00022525"/>
    </source>
</evidence>
<reference evidence="9" key="3">
    <citation type="submission" date="2025-09" db="UniProtKB">
        <authorList>
            <consortium name="Ensembl"/>
        </authorList>
    </citation>
    <scope>IDENTIFICATION</scope>
</reference>
<dbReference type="PANTHER" id="PTHR14403">
    <property type="entry name" value="RFAMIDE PEPTIDE GONADOTROPIN INHIBITORY HORMONE"/>
    <property type="match status" value="1"/>
</dbReference>
<sequence length="165" mass="18921">MLTAAFLSTLLMLWVFGGAEASDLRVSGKSIHSDRSLSDSDGRHSVRKQLQSYKTKSEMGRSLDPESLKVHLTPTSRSKFSFPSIIKLYPPTSPPLNMHHNMPMRFGRNSDYVDDEGAQNSSPNMPQRFGRAWEMFEMCAECHGVEEARPWRRSLYWRLLRTLAR</sequence>
<dbReference type="Ensembl" id="ENSSAUT00010059126.1">
    <property type="protein sequence ID" value="ENSSAUP00010056283.1"/>
    <property type="gene ID" value="ENSSAUG00010023108.1"/>
</dbReference>
<keyword evidence="10" id="KW-1185">Reference proteome</keyword>
<evidence type="ECO:0000256" key="1">
    <source>
        <dbReference type="ARBA" id="ARBA00004613"/>
    </source>
</evidence>
<dbReference type="OMA" id="LNTGLHW"/>
<organism evidence="9 10">
    <name type="scientific">Sparus aurata</name>
    <name type="common">Gilthead sea bream</name>
    <dbReference type="NCBI Taxonomy" id="8175"/>
    <lineage>
        <taxon>Eukaryota</taxon>
        <taxon>Metazoa</taxon>
        <taxon>Chordata</taxon>
        <taxon>Craniata</taxon>
        <taxon>Vertebrata</taxon>
        <taxon>Euteleostomi</taxon>
        <taxon>Actinopterygii</taxon>
        <taxon>Neopterygii</taxon>
        <taxon>Teleostei</taxon>
        <taxon>Neoteleostei</taxon>
        <taxon>Acanthomorphata</taxon>
        <taxon>Eupercaria</taxon>
        <taxon>Spariformes</taxon>
        <taxon>Sparidae</taxon>
        <taxon>Sparus</taxon>
    </lineage>
</organism>
<evidence type="ECO:0000256" key="5">
    <source>
        <dbReference type="ARBA" id="ARBA00022815"/>
    </source>
</evidence>
<evidence type="ECO:0000256" key="8">
    <source>
        <dbReference type="SAM" id="SignalP"/>
    </source>
</evidence>
<evidence type="ECO:0000313" key="9">
    <source>
        <dbReference type="Ensembl" id="ENSSAUP00010056283.1"/>
    </source>
</evidence>
<name>A0A671XYJ4_SPAAU</name>
<keyword evidence="4 8" id="KW-0732">Signal</keyword>
<reference evidence="9" key="1">
    <citation type="submission" date="2021-04" db="EMBL/GenBank/DDBJ databases">
        <authorList>
            <consortium name="Wellcome Sanger Institute Data Sharing"/>
        </authorList>
    </citation>
    <scope>NUCLEOTIDE SEQUENCE [LARGE SCALE GENOMIC DNA]</scope>
</reference>
<dbReference type="GO" id="GO:0007218">
    <property type="term" value="P:neuropeptide signaling pathway"/>
    <property type="evidence" value="ECO:0007669"/>
    <property type="project" value="UniProtKB-KW"/>
</dbReference>
<feature type="signal peptide" evidence="8">
    <location>
        <begin position="1"/>
        <end position="21"/>
    </location>
</feature>
<dbReference type="GO" id="GO:0005576">
    <property type="term" value="C:extracellular region"/>
    <property type="evidence" value="ECO:0007669"/>
    <property type="project" value="UniProtKB-SubCell"/>
</dbReference>
<evidence type="ECO:0000256" key="2">
    <source>
        <dbReference type="ARBA" id="ARBA00006356"/>
    </source>
</evidence>
<dbReference type="GeneTree" id="ENSGT01030000234992"/>
<dbReference type="InParanoid" id="A0A671XYJ4"/>
<feature type="region of interest" description="Disordered" evidence="7">
    <location>
        <begin position="28"/>
        <end position="61"/>
    </location>
</feature>
<feature type="chain" id="PRO_5025668403" evidence="8">
    <location>
        <begin position="22"/>
        <end position="165"/>
    </location>
</feature>
<proteinExistence type="inferred from homology"/>
<dbReference type="AlphaFoldDB" id="A0A671XYJ4"/>
<feature type="compositionally biased region" description="Basic and acidic residues" evidence="7">
    <location>
        <begin position="31"/>
        <end position="44"/>
    </location>
</feature>
<evidence type="ECO:0000256" key="4">
    <source>
        <dbReference type="ARBA" id="ARBA00022729"/>
    </source>
</evidence>